<dbReference type="Pfam" id="PF18317">
    <property type="entry name" value="SDH_C"/>
    <property type="match status" value="1"/>
</dbReference>
<evidence type="ECO:0000313" key="10">
    <source>
        <dbReference type="EMBL" id="QGT98927.1"/>
    </source>
</evidence>
<gene>
    <name evidence="7" type="primary">aroE</name>
    <name evidence="10" type="ORF">SYNTR_0334</name>
</gene>
<comment type="caution">
    <text evidence="7">Lacks conserved residue(s) required for the propagation of feature annotation.</text>
</comment>
<dbReference type="UniPathway" id="UPA00053">
    <property type="reaction ID" value="UER00087"/>
</dbReference>
<feature type="domain" description="Shikimate dehydrogenase substrate binding N-terminal" evidence="8">
    <location>
        <begin position="12"/>
        <end position="94"/>
    </location>
</feature>
<dbReference type="SUPFAM" id="SSF51735">
    <property type="entry name" value="NAD(P)-binding Rossmann-fold domains"/>
    <property type="match status" value="1"/>
</dbReference>
<comment type="subunit">
    <text evidence="7">Homodimer.</text>
</comment>
<dbReference type="CDD" id="cd01065">
    <property type="entry name" value="NAD_bind_Shikimate_DH"/>
    <property type="match status" value="1"/>
</dbReference>
<name>A0A6I6D8T4_9FIRM</name>
<dbReference type="PANTHER" id="PTHR21089:SF1">
    <property type="entry name" value="BIFUNCTIONAL 3-DEHYDROQUINATE DEHYDRATASE_SHIKIMATE DEHYDROGENASE, CHLOROPLASTIC"/>
    <property type="match status" value="1"/>
</dbReference>
<protein>
    <recommendedName>
        <fullName evidence="2 7">Shikimate dehydrogenase (NADP(+))</fullName>
        <shortName evidence="7">SDH</shortName>
        <ecNumber evidence="2 7">1.1.1.25</ecNumber>
    </recommendedName>
</protein>
<dbReference type="OrthoDB" id="9792692at2"/>
<dbReference type="GO" id="GO:0008652">
    <property type="term" value="P:amino acid biosynthetic process"/>
    <property type="evidence" value="ECO:0007669"/>
    <property type="project" value="UniProtKB-KW"/>
</dbReference>
<evidence type="ECO:0000313" key="11">
    <source>
        <dbReference type="Proteomes" id="UP000426444"/>
    </source>
</evidence>
<dbReference type="AlphaFoldDB" id="A0A6I6D8T4"/>
<dbReference type="GO" id="GO:0009073">
    <property type="term" value="P:aromatic amino acid family biosynthetic process"/>
    <property type="evidence" value="ECO:0007669"/>
    <property type="project" value="UniProtKB-KW"/>
</dbReference>
<reference evidence="11" key="1">
    <citation type="journal article" date="2019" name="Microbiology">
        <title>Complete Genome Sequence of an Uncultured Bacterium of the Candidate Phylum Bipolaricaulota.</title>
        <authorList>
            <person name="Kadnikov V.V."/>
            <person name="Mardanov A.V."/>
            <person name="Beletsky A.V."/>
            <person name="Frank Y.A."/>
            <person name="Karnachuk O.V."/>
            <person name="Ravin N.V."/>
        </authorList>
    </citation>
    <scope>NUCLEOTIDE SEQUENCE [LARGE SCALE GENOMIC DNA]</scope>
</reference>
<organism evidence="10 11">
    <name type="scientific">Candidatus Syntrophocurvum alkaliphilum</name>
    <dbReference type="NCBI Taxonomy" id="2293317"/>
    <lineage>
        <taxon>Bacteria</taxon>
        <taxon>Bacillati</taxon>
        <taxon>Bacillota</taxon>
        <taxon>Clostridia</taxon>
        <taxon>Eubacteriales</taxon>
        <taxon>Syntrophomonadaceae</taxon>
        <taxon>Candidatus Syntrophocurvum</taxon>
    </lineage>
</organism>
<evidence type="ECO:0000256" key="7">
    <source>
        <dbReference type="HAMAP-Rule" id="MF_00222"/>
    </source>
</evidence>
<feature type="binding site" evidence="7">
    <location>
        <position position="226"/>
    </location>
    <ligand>
        <name>NADP(+)</name>
        <dbReference type="ChEBI" id="CHEBI:58349"/>
    </ligand>
</feature>
<keyword evidence="3 7" id="KW-0028">Amino-acid biosynthesis</keyword>
<feature type="domain" description="SDH C-terminal" evidence="9">
    <location>
        <begin position="249"/>
        <end position="278"/>
    </location>
</feature>
<evidence type="ECO:0000256" key="3">
    <source>
        <dbReference type="ARBA" id="ARBA00022605"/>
    </source>
</evidence>
<feature type="binding site" evidence="7">
    <location>
        <position position="107"/>
    </location>
    <ligand>
        <name>shikimate</name>
        <dbReference type="ChEBI" id="CHEBI:36208"/>
    </ligand>
</feature>
<dbReference type="HAMAP" id="MF_00222">
    <property type="entry name" value="Shikimate_DH_AroE"/>
    <property type="match status" value="1"/>
</dbReference>
<dbReference type="GO" id="GO:0004764">
    <property type="term" value="F:shikimate 3-dehydrogenase (NADP+) activity"/>
    <property type="evidence" value="ECO:0007669"/>
    <property type="project" value="UniProtKB-UniRule"/>
</dbReference>
<comment type="function">
    <text evidence="7">Involved in the biosynthesis of the chorismate, which leads to the biosynthesis of aromatic amino acids. Catalyzes the reversible NADPH linked reduction of 3-dehydroshikimate (DHSA) to yield shikimate (SA).</text>
</comment>
<feature type="binding site" evidence="7">
    <location>
        <position position="256"/>
    </location>
    <ligand>
        <name>shikimate</name>
        <dbReference type="ChEBI" id="CHEBI:36208"/>
    </ligand>
</feature>
<dbReference type="Gene3D" id="3.40.50.10860">
    <property type="entry name" value="Leucine Dehydrogenase, chain A, domain 1"/>
    <property type="match status" value="1"/>
</dbReference>
<keyword evidence="5 7" id="KW-0560">Oxidoreductase</keyword>
<dbReference type="GO" id="GO:0050661">
    <property type="term" value="F:NADP binding"/>
    <property type="evidence" value="ECO:0007669"/>
    <property type="project" value="InterPro"/>
</dbReference>
<dbReference type="PANTHER" id="PTHR21089">
    <property type="entry name" value="SHIKIMATE DEHYDROGENASE"/>
    <property type="match status" value="1"/>
</dbReference>
<keyword evidence="11" id="KW-1185">Reference proteome</keyword>
<dbReference type="InterPro" id="IPR036291">
    <property type="entry name" value="NAD(P)-bd_dom_sf"/>
</dbReference>
<dbReference type="Proteomes" id="UP000426444">
    <property type="component" value="Chromosome"/>
</dbReference>
<dbReference type="InterPro" id="IPR011342">
    <property type="entry name" value="Shikimate_DH"/>
</dbReference>
<dbReference type="InterPro" id="IPR022893">
    <property type="entry name" value="Shikimate_DH_fam"/>
</dbReference>
<feature type="binding site" evidence="7">
    <location>
        <position position="92"/>
    </location>
    <ligand>
        <name>shikimate</name>
        <dbReference type="ChEBI" id="CHEBI:36208"/>
    </ligand>
</feature>
<comment type="similarity">
    <text evidence="7">Belongs to the shikimate dehydrogenase family.</text>
</comment>
<dbReference type="EMBL" id="CP046457">
    <property type="protein sequence ID" value="QGT98927.1"/>
    <property type="molecule type" value="Genomic_DNA"/>
</dbReference>
<dbReference type="RefSeq" id="WP_156202871.1">
    <property type="nucleotide sequence ID" value="NZ_CP046457.1"/>
</dbReference>
<feature type="binding site" evidence="7">
    <location>
        <position position="228"/>
    </location>
    <ligand>
        <name>shikimate</name>
        <dbReference type="ChEBI" id="CHEBI:36208"/>
    </ligand>
</feature>
<evidence type="ECO:0000259" key="9">
    <source>
        <dbReference type="Pfam" id="PF18317"/>
    </source>
</evidence>
<dbReference type="Pfam" id="PF08501">
    <property type="entry name" value="Shikimate_dh_N"/>
    <property type="match status" value="1"/>
</dbReference>
<dbReference type="NCBIfam" id="TIGR00507">
    <property type="entry name" value="aroE"/>
    <property type="match status" value="1"/>
</dbReference>
<evidence type="ECO:0000259" key="8">
    <source>
        <dbReference type="Pfam" id="PF08501"/>
    </source>
</evidence>
<feature type="binding site" evidence="7">
    <location>
        <position position="249"/>
    </location>
    <ligand>
        <name>NADP(+)</name>
        <dbReference type="ChEBI" id="CHEBI:58349"/>
    </ligand>
</feature>
<dbReference type="InterPro" id="IPR013708">
    <property type="entry name" value="Shikimate_DH-bd_N"/>
</dbReference>
<dbReference type="KEGG" id="salq:SYNTR_0334"/>
<dbReference type="GO" id="GO:0009423">
    <property type="term" value="P:chorismate biosynthetic process"/>
    <property type="evidence" value="ECO:0007669"/>
    <property type="project" value="UniProtKB-UniRule"/>
</dbReference>
<dbReference type="Gene3D" id="3.40.50.720">
    <property type="entry name" value="NAD(P)-binding Rossmann-like Domain"/>
    <property type="match status" value="1"/>
</dbReference>
<sequence>MFINSHTKLLGIIGMPLSHSLSPMMHNQALQNLKLDYAYIPLEFEEYNLSKAIDAIKVFNIRGVNVTIPYKEAVIPYLDELTDSAYNCKAVNLIINNNGYLKGYNTDGEGFMLGIKEHDIELKDNAVFIGAGGAARSIAYELAHEVSRIDFLDLDRQRAVELADFITNKTDCDSNGYLMLEELFVDLTLKADIIINCSPVGMYPKVDISPVSCIKHLAKETVLCDLIYNPLETKLLQMGKEHGLKVINGLPMFLYQGALSFEYMTGHSAPLKIMREVVTNQIK</sequence>
<evidence type="ECO:0000256" key="6">
    <source>
        <dbReference type="ARBA" id="ARBA00023141"/>
    </source>
</evidence>
<feature type="active site" description="Proton acceptor" evidence="7">
    <location>
        <position position="71"/>
    </location>
</feature>
<evidence type="ECO:0000256" key="2">
    <source>
        <dbReference type="ARBA" id="ARBA00012962"/>
    </source>
</evidence>
<evidence type="ECO:0000256" key="1">
    <source>
        <dbReference type="ARBA" id="ARBA00004871"/>
    </source>
</evidence>
<evidence type="ECO:0000256" key="4">
    <source>
        <dbReference type="ARBA" id="ARBA00022857"/>
    </source>
</evidence>
<feature type="binding site" evidence="7">
    <location>
        <position position="67"/>
    </location>
    <ligand>
        <name>shikimate</name>
        <dbReference type="ChEBI" id="CHEBI:36208"/>
    </ligand>
</feature>
<feature type="binding site" evidence="7">
    <location>
        <begin position="20"/>
        <end position="22"/>
    </location>
    <ligand>
        <name>shikimate</name>
        <dbReference type="ChEBI" id="CHEBI:36208"/>
    </ligand>
</feature>
<feature type="binding site" evidence="7">
    <location>
        <position position="83"/>
    </location>
    <ligand>
        <name>NADP(+)</name>
        <dbReference type="ChEBI" id="CHEBI:58349"/>
    </ligand>
</feature>
<accession>A0A6I6D8T4</accession>
<comment type="pathway">
    <text evidence="1 7">Metabolic intermediate biosynthesis; chorismate biosynthesis; chorismate from D-erythrose 4-phosphate and phosphoenolpyruvate: step 4/7.</text>
</comment>
<dbReference type="EC" id="1.1.1.25" evidence="2 7"/>
<dbReference type="SUPFAM" id="SSF53223">
    <property type="entry name" value="Aminoacid dehydrogenase-like, N-terminal domain"/>
    <property type="match status" value="1"/>
</dbReference>
<dbReference type="GO" id="GO:0019632">
    <property type="term" value="P:shikimate metabolic process"/>
    <property type="evidence" value="ECO:0007669"/>
    <property type="project" value="InterPro"/>
</dbReference>
<evidence type="ECO:0000256" key="5">
    <source>
        <dbReference type="ARBA" id="ARBA00023002"/>
    </source>
</evidence>
<comment type="catalytic activity">
    <reaction evidence="7">
        <text>shikimate + NADP(+) = 3-dehydroshikimate + NADPH + H(+)</text>
        <dbReference type="Rhea" id="RHEA:17737"/>
        <dbReference type="ChEBI" id="CHEBI:15378"/>
        <dbReference type="ChEBI" id="CHEBI:16630"/>
        <dbReference type="ChEBI" id="CHEBI:36208"/>
        <dbReference type="ChEBI" id="CHEBI:57783"/>
        <dbReference type="ChEBI" id="CHEBI:58349"/>
        <dbReference type="EC" id="1.1.1.25"/>
    </reaction>
</comment>
<keyword evidence="6 7" id="KW-0057">Aromatic amino acid biosynthesis</keyword>
<proteinExistence type="inferred from homology"/>
<feature type="binding site" evidence="7">
    <location>
        <begin position="130"/>
        <end position="134"/>
    </location>
    <ligand>
        <name>NADP(+)</name>
        <dbReference type="ChEBI" id="CHEBI:58349"/>
    </ligand>
</feature>
<dbReference type="InterPro" id="IPR041121">
    <property type="entry name" value="SDH_C"/>
</dbReference>
<keyword evidence="4 7" id="KW-0521">NADP</keyword>
<dbReference type="InterPro" id="IPR046346">
    <property type="entry name" value="Aminoacid_DH-like_N_sf"/>
</dbReference>